<dbReference type="EMBL" id="JAAOAQ010000049">
    <property type="protein sequence ID" value="KAF5570074.1"/>
    <property type="molecule type" value="Genomic_DNA"/>
</dbReference>
<dbReference type="SUPFAM" id="SSF53659">
    <property type="entry name" value="Isocitrate/Isopropylmalate dehydrogenase-like"/>
    <property type="match status" value="1"/>
</dbReference>
<sequence>MVRSPACLGGAVVTSKLFGDIINDELSIISASIGLLPSASLTRIPDGEYIPKPSDTILSVAIIFQCSFDLPEKANAVEGPVRVALDSDLRVTDFGGNTTTEEVDDAVFEELKQILKA</sequence>
<dbReference type="AlphaFoldDB" id="A0A8H5K988"/>
<dbReference type="Gene3D" id="3.40.718.10">
    <property type="entry name" value="Isopropylmalate Dehydrogenase"/>
    <property type="match status" value="1"/>
</dbReference>
<comment type="similarity">
    <text evidence="1">Belongs to the isocitrate and isopropylmalate dehydrogenases family.</text>
</comment>
<evidence type="ECO:0000256" key="2">
    <source>
        <dbReference type="ARBA" id="ARBA00022430"/>
    </source>
</evidence>
<dbReference type="InterPro" id="IPR024084">
    <property type="entry name" value="IsoPropMal-DH-like_dom"/>
</dbReference>
<accession>A0A8H5K988</accession>
<dbReference type="InterPro" id="IPR004429">
    <property type="entry name" value="Isopropylmalate_DH"/>
</dbReference>
<evidence type="ECO:0000256" key="8">
    <source>
        <dbReference type="ARBA" id="ARBA00023304"/>
    </source>
</evidence>
<dbReference type="PANTHER" id="PTHR42979:SF1">
    <property type="entry name" value="3-ISOPROPYLMALATE DEHYDROGENASE"/>
    <property type="match status" value="1"/>
</dbReference>
<keyword evidence="11" id="KW-1185">Reference proteome</keyword>
<keyword evidence="7" id="KW-0520">NAD</keyword>
<protein>
    <submittedName>
        <fullName evidence="10">3-isopropylmalate dehydrogenase</fullName>
    </submittedName>
</protein>
<keyword evidence="5" id="KW-0460">Magnesium</keyword>
<keyword evidence="3" id="KW-0028">Amino-acid biosynthesis</keyword>
<reference evidence="10 11" key="1">
    <citation type="submission" date="2020-05" db="EMBL/GenBank/DDBJ databases">
        <title>Identification and distribution of gene clusters putatively required for synthesis of sphingolipid metabolism inhibitors in phylogenetically diverse species of the filamentous fungus Fusarium.</title>
        <authorList>
            <person name="Kim H.-S."/>
            <person name="Busman M."/>
            <person name="Brown D.W."/>
            <person name="Divon H."/>
            <person name="Uhlig S."/>
            <person name="Proctor R.H."/>
        </authorList>
    </citation>
    <scope>NUCLEOTIDE SEQUENCE [LARGE SCALE GENOMIC DNA]</scope>
    <source>
        <strain evidence="10 11">NRRL 13617</strain>
    </source>
</reference>
<evidence type="ECO:0000259" key="9">
    <source>
        <dbReference type="Pfam" id="PF00180"/>
    </source>
</evidence>
<evidence type="ECO:0000256" key="6">
    <source>
        <dbReference type="ARBA" id="ARBA00023002"/>
    </source>
</evidence>
<keyword evidence="4" id="KW-0479">Metal-binding</keyword>
<dbReference type="PANTHER" id="PTHR42979">
    <property type="entry name" value="3-ISOPROPYLMALATE DEHYDROGENASE"/>
    <property type="match status" value="1"/>
</dbReference>
<evidence type="ECO:0000256" key="7">
    <source>
        <dbReference type="ARBA" id="ARBA00023027"/>
    </source>
</evidence>
<evidence type="ECO:0000256" key="3">
    <source>
        <dbReference type="ARBA" id="ARBA00022605"/>
    </source>
</evidence>
<dbReference type="OrthoDB" id="419183at2759"/>
<dbReference type="Proteomes" id="UP000582016">
    <property type="component" value="Unassembled WGS sequence"/>
</dbReference>
<dbReference type="Pfam" id="PF00180">
    <property type="entry name" value="Iso_dh"/>
    <property type="match status" value="1"/>
</dbReference>
<keyword evidence="6" id="KW-0560">Oxidoreductase</keyword>
<feature type="domain" description="Isopropylmalate dehydrogenase-like" evidence="9">
    <location>
        <begin position="1"/>
        <end position="107"/>
    </location>
</feature>
<dbReference type="GO" id="GO:0009098">
    <property type="term" value="P:L-leucine biosynthetic process"/>
    <property type="evidence" value="ECO:0007669"/>
    <property type="project" value="UniProtKB-KW"/>
</dbReference>
<evidence type="ECO:0000313" key="10">
    <source>
        <dbReference type="EMBL" id="KAF5570074.1"/>
    </source>
</evidence>
<keyword evidence="2" id="KW-0432">Leucine biosynthesis</keyword>
<evidence type="ECO:0000313" key="11">
    <source>
        <dbReference type="Proteomes" id="UP000582016"/>
    </source>
</evidence>
<proteinExistence type="inferred from homology"/>
<evidence type="ECO:0000256" key="5">
    <source>
        <dbReference type="ARBA" id="ARBA00022842"/>
    </source>
</evidence>
<dbReference type="GO" id="GO:0005829">
    <property type="term" value="C:cytosol"/>
    <property type="evidence" value="ECO:0007669"/>
    <property type="project" value="TreeGrafter"/>
</dbReference>
<name>A0A8H5K988_9HYPO</name>
<keyword evidence="8" id="KW-0100">Branched-chain amino acid biosynthesis</keyword>
<organism evidence="10 11">
    <name type="scientific">Fusarium phyllophilum</name>
    <dbReference type="NCBI Taxonomy" id="47803"/>
    <lineage>
        <taxon>Eukaryota</taxon>
        <taxon>Fungi</taxon>
        <taxon>Dikarya</taxon>
        <taxon>Ascomycota</taxon>
        <taxon>Pezizomycotina</taxon>
        <taxon>Sordariomycetes</taxon>
        <taxon>Hypocreomycetidae</taxon>
        <taxon>Hypocreales</taxon>
        <taxon>Nectriaceae</taxon>
        <taxon>Fusarium</taxon>
        <taxon>Fusarium fujikuroi species complex</taxon>
    </lineage>
</organism>
<dbReference type="GO" id="GO:0046872">
    <property type="term" value="F:metal ion binding"/>
    <property type="evidence" value="ECO:0007669"/>
    <property type="project" value="UniProtKB-KW"/>
</dbReference>
<dbReference type="GO" id="GO:0003862">
    <property type="term" value="F:3-isopropylmalate dehydrogenase activity"/>
    <property type="evidence" value="ECO:0007669"/>
    <property type="project" value="InterPro"/>
</dbReference>
<evidence type="ECO:0000256" key="1">
    <source>
        <dbReference type="ARBA" id="ARBA00007769"/>
    </source>
</evidence>
<evidence type="ECO:0000256" key="4">
    <source>
        <dbReference type="ARBA" id="ARBA00022723"/>
    </source>
</evidence>
<gene>
    <name evidence="10" type="ORF">FPHYL_1548</name>
</gene>
<comment type="caution">
    <text evidence="10">The sequence shown here is derived from an EMBL/GenBank/DDBJ whole genome shotgun (WGS) entry which is preliminary data.</text>
</comment>